<dbReference type="PANTHER" id="PTHR33164">
    <property type="entry name" value="TRANSCRIPTIONAL REGULATOR, MARR FAMILY"/>
    <property type="match status" value="1"/>
</dbReference>
<dbReference type="SUPFAM" id="SSF46785">
    <property type="entry name" value="Winged helix' DNA-binding domain"/>
    <property type="match status" value="1"/>
</dbReference>
<name>A0ABU0F0T2_9PSEU</name>
<feature type="domain" description="HTH marR-type" evidence="2">
    <location>
        <begin position="9"/>
        <end position="144"/>
    </location>
</feature>
<dbReference type="Gene3D" id="1.10.10.10">
    <property type="entry name" value="Winged helix-like DNA-binding domain superfamily/Winged helix DNA-binding domain"/>
    <property type="match status" value="1"/>
</dbReference>
<dbReference type="PROSITE" id="PS50995">
    <property type="entry name" value="HTH_MARR_2"/>
    <property type="match status" value="1"/>
</dbReference>
<gene>
    <name evidence="3" type="ORF">FB470_005175</name>
</gene>
<keyword evidence="3" id="KW-0238">DNA-binding</keyword>
<dbReference type="Pfam" id="PF12802">
    <property type="entry name" value="MarR_2"/>
    <property type="match status" value="1"/>
</dbReference>
<dbReference type="RefSeq" id="WP_306995639.1">
    <property type="nucleotide sequence ID" value="NZ_JAUSUT010000001.1"/>
</dbReference>
<dbReference type="InterPro" id="IPR036388">
    <property type="entry name" value="WH-like_DNA-bd_sf"/>
</dbReference>
<evidence type="ECO:0000259" key="2">
    <source>
        <dbReference type="PROSITE" id="PS50995"/>
    </source>
</evidence>
<organism evidence="3 4">
    <name type="scientific">Amycolatopsis thermophila</name>
    <dbReference type="NCBI Taxonomy" id="206084"/>
    <lineage>
        <taxon>Bacteria</taxon>
        <taxon>Bacillati</taxon>
        <taxon>Actinomycetota</taxon>
        <taxon>Actinomycetes</taxon>
        <taxon>Pseudonocardiales</taxon>
        <taxon>Pseudonocardiaceae</taxon>
        <taxon>Amycolatopsis</taxon>
    </lineage>
</organism>
<evidence type="ECO:0000313" key="4">
    <source>
        <dbReference type="Proteomes" id="UP001229651"/>
    </source>
</evidence>
<feature type="region of interest" description="Disordered" evidence="1">
    <location>
        <begin position="147"/>
        <end position="171"/>
    </location>
</feature>
<sequence length="171" mass="18729">MADDLRPEQLQTYFALVEATALLHHAVEQHLRADGGLSYVQFQLLARLAGSAGQLTMTELADGVVYSRSGLTHQAGLLEKAGLVTRGPSPDDQRATLVTITDAGRALVEKVLPGHVEVVRSLLFDPLSEEDLPRLGDIMTRVRDHMRALPPRSVTTRKRRTATGDDRRSPS</sequence>
<dbReference type="Proteomes" id="UP001229651">
    <property type="component" value="Unassembled WGS sequence"/>
</dbReference>
<evidence type="ECO:0000313" key="3">
    <source>
        <dbReference type="EMBL" id="MDQ0381181.1"/>
    </source>
</evidence>
<keyword evidence="4" id="KW-1185">Reference proteome</keyword>
<dbReference type="InterPro" id="IPR039422">
    <property type="entry name" value="MarR/SlyA-like"/>
</dbReference>
<dbReference type="PRINTS" id="PR00598">
    <property type="entry name" value="HTHMARR"/>
</dbReference>
<evidence type="ECO:0000256" key="1">
    <source>
        <dbReference type="SAM" id="MobiDB-lite"/>
    </source>
</evidence>
<dbReference type="SMART" id="SM00347">
    <property type="entry name" value="HTH_MARR"/>
    <property type="match status" value="1"/>
</dbReference>
<dbReference type="PANTHER" id="PTHR33164:SF99">
    <property type="entry name" value="MARR FAMILY REGULATORY PROTEIN"/>
    <property type="match status" value="1"/>
</dbReference>
<reference evidence="3 4" key="1">
    <citation type="submission" date="2023-07" db="EMBL/GenBank/DDBJ databases">
        <title>Sequencing the genomes of 1000 actinobacteria strains.</title>
        <authorList>
            <person name="Klenk H.-P."/>
        </authorList>
    </citation>
    <scope>NUCLEOTIDE SEQUENCE [LARGE SCALE GENOMIC DNA]</scope>
    <source>
        <strain evidence="3 4">DSM 45805</strain>
    </source>
</reference>
<dbReference type="EMBL" id="JAUSUT010000001">
    <property type="protein sequence ID" value="MDQ0381181.1"/>
    <property type="molecule type" value="Genomic_DNA"/>
</dbReference>
<dbReference type="InterPro" id="IPR036390">
    <property type="entry name" value="WH_DNA-bd_sf"/>
</dbReference>
<dbReference type="GO" id="GO:0003677">
    <property type="term" value="F:DNA binding"/>
    <property type="evidence" value="ECO:0007669"/>
    <property type="project" value="UniProtKB-KW"/>
</dbReference>
<proteinExistence type="predicted"/>
<dbReference type="InterPro" id="IPR000835">
    <property type="entry name" value="HTH_MarR-typ"/>
</dbReference>
<comment type="caution">
    <text evidence="3">The sequence shown here is derived from an EMBL/GenBank/DDBJ whole genome shotgun (WGS) entry which is preliminary data.</text>
</comment>
<protein>
    <submittedName>
        <fullName evidence="3">DNA-binding MarR family transcriptional regulator</fullName>
    </submittedName>
</protein>
<accession>A0ABU0F0T2</accession>
<feature type="compositionally biased region" description="Basic and acidic residues" evidence="1">
    <location>
        <begin position="162"/>
        <end position="171"/>
    </location>
</feature>